<feature type="transmembrane region" description="Helical" evidence="1">
    <location>
        <begin position="59"/>
        <end position="75"/>
    </location>
</feature>
<dbReference type="Proteomes" id="UP000317638">
    <property type="component" value="Unassembled WGS sequence"/>
</dbReference>
<evidence type="ECO:0000256" key="1">
    <source>
        <dbReference type="SAM" id="Phobius"/>
    </source>
</evidence>
<organism evidence="3 4">
    <name type="scientific">Tessaracoccus rhinocerotis</name>
    <dbReference type="NCBI Taxonomy" id="1689449"/>
    <lineage>
        <taxon>Bacteria</taxon>
        <taxon>Bacillati</taxon>
        <taxon>Actinomycetota</taxon>
        <taxon>Actinomycetes</taxon>
        <taxon>Propionibacteriales</taxon>
        <taxon>Propionibacteriaceae</taxon>
        <taxon>Tessaracoccus</taxon>
    </lineage>
</organism>
<feature type="transmembrane region" description="Helical" evidence="1">
    <location>
        <begin position="132"/>
        <end position="152"/>
    </location>
</feature>
<keyword evidence="1" id="KW-0812">Transmembrane</keyword>
<dbReference type="OrthoDB" id="3579456at2"/>
<dbReference type="RefSeq" id="WP_143937597.1">
    <property type="nucleotide sequence ID" value="NZ_VKKG01000002.1"/>
</dbReference>
<sequence>MLFRVAQASRAALAAMAAWAVGNLLPGEMAQYAYAAALGAFVATGTTLVTIARAATQRAAGLVIGAAMGLLLLPLDVYGLLKIGVIAAVGVLVEGVRALGDGASMVPVAAVLVILFGGVDADGYAIGYVGQFSLGMLVGITINAVVMPPLHVDEARGRKNRAIGELADRLDELAAMLRGVWPPDREDWANWAPELEAWVVDVEDELGEARESRRFNIRTLWRRDRIADDEADGAALRSVVNRAINVIDALSGAAWETPVAVHVDGTDRDAVADAVAAAAAHLRAWAGREDVREVSDASLEAIDRLYARAVEHGEPESGVLAVVFSLRALRARVDRVAQRRA</sequence>
<keyword evidence="1" id="KW-1133">Transmembrane helix</keyword>
<comment type="caution">
    <text evidence="3">The sequence shown here is derived from an EMBL/GenBank/DDBJ whole genome shotgun (WGS) entry which is preliminary data.</text>
</comment>
<dbReference type="AlphaFoldDB" id="A0A553K1X2"/>
<dbReference type="EMBL" id="VKKG01000002">
    <property type="protein sequence ID" value="TRY18703.1"/>
    <property type="molecule type" value="Genomic_DNA"/>
</dbReference>
<feature type="transmembrane region" description="Helical" evidence="1">
    <location>
        <begin position="30"/>
        <end position="52"/>
    </location>
</feature>
<protein>
    <recommendedName>
        <fullName evidence="5">FUSC family protein</fullName>
    </recommendedName>
</protein>
<evidence type="ECO:0008006" key="5">
    <source>
        <dbReference type="Google" id="ProtNLM"/>
    </source>
</evidence>
<feature type="chain" id="PRO_5038970882" description="FUSC family protein" evidence="2">
    <location>
        <begin position="21"/>
        <end position="341"/>
    </location>
</feature>
<feature type="signal peptide" evidence="2">
    <location>
        <begin position="1"/>
        <end position="20"/>
    </location>
</feature>
<evidence type="ECO:0000313" key="4">
    <source>
        <dbReference type="Proteomes" id="UP000317638"/>
    </source>
</evidence>
<evidence type="ECO:0000313" key="3">
    <source>
        <dbReference type="EMBL" id="TRY18703.1"/>
    </source>
</evidence>
<keyword evidence="4" id="KW-1185">Reference proteome</keyword>
<name>A0A553K1X2_9ACTN</name>
<accession>A0A553K1X2</accession>
<keyword evidence="1" id="KW-0472">Membrane</keyword>
<evidence type="ECO:0000256" key="2">
    <source>
        <dbReference type="SAM" id="SignalP"/>
    </source>
</evidence>
<feature type="transmembrane region" description="Helical" evidence="1">
    <location>
        <begin position="106"/>
        <end position="126"/>
    </location>
</feature>
<gene>
    <name evidence="3" type="ORF">FOJ82_06190</name>
</gene>
<reference evidence="3 4" key="1">
    <citation type="submission" date="2019-07" db="EMBL/GenBank/DDBJ databases">
        <authorList>
            <person name="Zhou L.-Y."/>
        </authorList>
    </citation>
    <scope>NUCLEOTIDE SEQUENCE [LARGE SCALE GENOMIC DNA]</scope>
    <source>
        <strain evidence="3 4">YIM 101269</strain>
    </source>
</reference>
<proteinExistence type="predicted"/>
<keyword evidence="2" id="KW-0732">Signal</keyword>